<gene>
    <name evidence="15" type="ORF">ACJMK2_020904</name>
</gene>
<feature type="transmembrane region" description="Helical" evidence="12">
    <location>
        <begin position="258"/>
        <end position="280"/>
    </location>
</feature>
<evidence type="ECO:0000256" key="4">
    <source>
        <dbReference type="ARBA" id="ARBA00022737"/>
    </source>
</evidence>
<feature type="disulfide bond" evidence="10">
    <location>
        <begin position="156"/>
        <end position="171"/>
    </location>
</feature>
<keyword evidence="3 12" id="KW-0812">Transmembrane</keyword>
<feature type="region of interest" description="Disordered" evidence="11">
    <location>
        <begin position="498"/>
        <end position="526"/>
    </location>
</feature>
<evidence type="ECO:0000256" key="11">
    <source>
        <dbReference type="SAM" id="MobiDB-lite"/>
    </source>
</evidence>
<dbReference type="GO" id="GO:0016020">
    <property type="term" value="C:membrane"/>
    <property type="evidence" value="ECO:0007669"/>
    <property type="project" value="UniProtKB-SubCell"/>
</dbReference>
<feature type="disulfide bond" evidence="10">
    <location>
        <begin position="194"/>
        <end position="212"/>
    </location>
</feature>
<dbReference type="Gene3D" id="2.60.40.10">
    <property type="entry name" value="Immunoglobulins"/>
    <property type="match status" value="1"/>
</dbReference>
<evidence type="ECO:0000256" key="3">
    <source>
        <dbReference type="ARBA" id="ARBA00022692"/>
    </source>
</evidence>
<evidence type="ECO:0000256" key="9">
    <source>
        <dbReference type="ARBA" id="ARBA00023180"/>
    </source>
</evidence>
<dbReference type="InterPro" id="IPR013783">
    <property type="entry name" value="Ig-like_fold"/>
</dbReference>
<dbReference type="Proteomes" id="UP001634394">
    <property type="component" value="Unassembled WGS sequence"/>
</dbReference>
<keyword evidence="9" id="KW-0325">Glycoprotein</keyword>
<dbReference type="SUPFAM" id="SSF48726">
    <property type="entry name" value="Immunoglobulin"/>
    <property type="match status" value="1"/>
</dbReference>
<dbReference type="InterPro" id="IPR036179">
    <property type="entry name" value="Ig-like_dom_sf"/>
</dbReference>
<feature type="signal peptide" evidence="13">
    <location>
        <begin position="1"/>
        <end position="29"/>
    </location>
</feature>
<keyword evidence="13" id="KW-0732">Signal</keyword>
<comment type="caution">
    <text evidence="15">The sequence shown here is derived from an EMBL/GenBank/DDBJ whole genome shotgun (WGS) entry which is preliminary data.</text>
</comment>
<feature type="domain" description="Ig-like" evidence="14">
    <location>
        <begin position="34"/>
        <end position="132"/>
    </location>
</feature>
<feature type="compositionally biased region" description="Polar residues" evidence="11">
    <location>
        <begin position="463"/>
        <end position="481"/>
    </location>
</feature>
<dbReference type="FunFam" id="4.10.400.10:FF:000045">
    <property type="entry name" value="Low-density lipoprotein receptor-related protein 2"/>
    <property type="match status" value="1"/>
</dbReference>
<evidence type="ECO:0000256" key="5">
    <source>
        <dbReference type="ARBA" id="ARBA00022989"/>
    </source>
</evidence>
<dbReference type="GO" id="GO:0012505">
    <property type="term" value="C:endomembrane system"/>
    <property type="evidence" value="ECO:0007669"/>
    <property type="project" value="UniProtKB-SubCell"/>
</dbReference>
<dbReference type="SMART" id="SM00192">
    <property type="entry name" value="LDLa"/>
    <property type="match status" value="2"/>
</dbReference>
<comment type="subcellular location">
    <subcellularLocation>
        <location evidence="2">Endomembrane system</location>
    </subcellularLocation>
    <subcellularLocation>
        <location evidence="1">Membrane</location>
        <topology evidence="1">Single-pass membrane protein</topology>
    </subcellularLocation>
</comment>
<evidence type="ECO:0000313" key="16">
    <source>
        <dbReference type="Proteomes" id="UP001634394"/>
    </source>
</evidence>
<dbReference type="SMART" id="SM00409">
    <property type="entry name" value="IG"/>
    <property type="match status" value="1"/>
</dbReference>
<dbReference type="CDD" id="cd00112">
    <property type="entry name" value="LDLa"/>
    <property type="match status" value="2"/>
</dbReference>
<feature type="chain" id="PRO_5044874076" description="Ig-like domain-containing protein" evidence="13">
    <location>
        <begin position="30"/>
        <end position="576"/>
    </location>
</feature>
<dbReference type="PROSITE" id="PS50835">
    <property type="entry name" value="IG_LIKE"/>
    <property type="match status" value="1"/>
</dbReference>
<dbReference type="SUPFAM" id="SSF57424">
    <property type="entry name" value="LDL receptor-like module"/>
    <property type="match status" value="2"/>
</dbReference>
<organism evidence="15 16">
    <name type="scientific">Sinanodonta woodiana</name>
    <name type="common">Chinese pond mussel</name>
    <name type="synonym">Anodonta woodiana</name>
    <dbReference type="NCBI Taxonomy" id="1069815"/>
    <lineage>
        <taxon>Eukaryota</taxon>
        <taxon>Metazoa</taxon>
        <taxon>Spiralia</taxon>
        <taxon>Lophotrochozoa</taxon>
        <taxon>Mollusca</taxon>
        <taxon>Bivalvia</taxon>
        <taxon>Autobranchia</taxon>
        <taxon>Heteroconchia</taxon>
        <taxon>Palaeoheterodonta</taxon>
        <taxon>Unionida</taxon>
        <taxon>Unionoidea</taxon>
        <taxon>Unionidae</taxon>
        <taxon>Unioninae</taxon>
        <taxon>Sinanodonta</taxon>
    </lineage>
</organism>
<evidence type="ECO:0000256" key="2">
    <source>
        <dbReference type="ARBA" id="ARBA00004308"/>
    </source>
</evidence>
<evidence type="ECO:0000256" key="1">
    <source>
        <dbReference type="ARBA" id="ARBA00004167"/>
    </source>
</evidence>
<accession>A0ABD3U0X5</accession>
<keyword evidence="7 10" id="KW-1015">Disulfide bond</keyword>
<keyword evidence="6 12" id="KW-0472">Membrane</keyword>
<keyword evidence="16" id="KW-1185">Reference proteome</keyword>
<dbReference type="InterPro" id="IPR036055">
    <property type="entry name" value="LDL_receptor-like_sf"/>
</dbReference>
<protein>
    <recommendedName>
        <fullName evidence="14">Ig-like domain-containing protein</fullName>
    </recommendedName>
</protein>
<dbReference type="PROSITE" id="PS50068">
    <property type="entry name" value="LDLRA_2"/>
    <property type="match status" value="2"/>
</dbReference>
<dbReference type="PROSITE" id="PS01209">
    <property type="entry name" value="LDLRA_1"/>
    <property type="match status" value="2"/>
</dbReference>
<evidence type="ECO:0000256" key="13">
    <source>
        <dbReference type="SAM" id="SignalP"/>
    </source>
</evidence>
<sequence>MEFSATVAFLHIFLVTQLFFSFHCYSSDSLKIIPKNPVLVVEEGQRVEVNCSVSGFSFIKNPANTWMLRWEFPHYDPSIHVFYVPPLNVWHTVLLFIDKVNRSDAGEYKCVFNSTQIYQVKSLRIHVTSKVSEMPCAYTQFRCVASGLCIFNRYKCDMVKDCPDGSDELECPPPLPTWKFLKGLPCERPNQHRCDNYNCIDKSKLCDLINDCDDNSDEKTNLCQHVTTDWRTTTAVLRSGNSDNSASDQQMTWLKTTVYTVIACTVGVVLFISIVVIAVFRIKMKRLAMRRALGVAERRQRLAQRQSEPEGPVVITTSEHEPFLAHCPVTTTNVGNLVANNGMQYVPHNDITSLLQAPPSYSEAVAETNAGARGRQSPPPPYSTLDRGPDRQVNFPTFNCEIPDRNVHCVNQDARCEFLASCQVRENVIAEAETSSLNCSVEISDSNIINAHDSAADLTLQTRNSPHNPSVASQTVETSQPWRPKQLGVCAGQIILRGETQPGTSRNEDHNSTSQSTRTDKLLQPRQLQVHDGQIILSNQDTEGAVAAGFSSPTGSRSTQGLIEVKDGKIIFKSSK</sequence>
<dbReference type="InterPro" id="IPR003599">
    <property type="entry name" value="Ig_sub"/>
</dbReference>
<dbReference type="PRINTS" id="PR00261">
    <property type="entry name" value="LDLRECEPTOR"/>
</dbReference>
<dbReference type="PANTHER" id="PTHR24270">
    <property type="entry name" value="LOW-DENSITY LIPOPROTEIN RECEPTOR-RELATED"/>
    <property type="match status" value="1"/>
</dbReference>
<dbReference type="InterPro" id="IPR002172">
    <property type="entry name" value="LDrepeatLR_classA_rpt"/>
</dbReference>
<proteinExistence type="predicted"/>
<feature type="region of interest" description="Disordered" evidence="11">
    <location>
        <begin position="365"/>
        <end position="389"/>
    </location>
</feature>
<dbReference type="InterPro" id="IPR050685">
    <property type="entry name" value="LDLR"/>
</dbReference>
<keyword evidence="5 12" id="KW-1133">Transmembrane helix</keyword>
<evidence type="ECO:0000259" key="14">
    <source>
        <dbReference type="PROSITE" id="PS50835"/>
    </source>
</evidence>
<dbReference type="InterPro" id="IPR007110">
    <property type="entry name" value="Ig-like_dom"/>
</dbReference>
<evidence type="ECO:0000256" key="10">
    <source>
        <dbReference type="PROSITE-ProRule" id="PRU00124"/>
    </source>
</evidence>
<dbReference type="GO" id="GO:0016192">
    <property type="term" value="P:vesicle-mediated transport"/>
    <property type="evidence" value="ECO:0007669"/>
    <property type="project" value="UniProtKB-ARBA"/>
</dbReference>
<reference evidence="15 16" key="1">
    <citation type="submission" date="2024-11" db="EMBL/GenBank/DDBJ databases">
        <title>Chromosome-level genome assembly of the freshwater bivalve Anodonta woodiana.</title>
        <authorList>
            <person name="Chen X."/>
        </authorList>
    </citation>
    <scope>NUCLEOTIDE SEQUENCE [LARGE SCALE GENOMIC DNA]</scope>
    <source>
        <strain evidence="15">MN2024</strain>
        <tissue evidence="15">Gills</tissue>
    </source>
</reference>
<dbReference type="EMBL" id="JBJQND010000017">
    <property type="protein sequence ID" value="KAL3842930.1"/>
    <property type="molecule type" value="Genomic_DNA"/>
</dbReference>
<name>A0ABD3U0X5_SINWO</name>
<keyword evidence="4" id="KW-0677">Repeat</keyword>
<evidence type="ECO:0000256" key="8">
    <source>
        <dbReference type="ARBA" id="ARBA00023170"/>
    </source>
</evidence>
<dbReference type="Pfam" id="PF00057">
    <property type="entry name" value="Ldl_recept_a"/>
    <property type="match status" value="2"/>
</dbReference>
<comment type="caution">
    <text evidence="10">Lacks conserved residue(s) required for the propagation of feature annotation.</text>
</comment>
<dbReference type="InterPro" id="IPR023415">
    <property type="entry name" value="LDLR_class-A_CS"/>
</dbReference>
<evidence type="ECO:0000313" key="15">
    <source>
        <dbReference type="EMBL" id="KAL3842930.1"/>
    </source>
</evidence>
<feature type="region of interest" description="Disordered" evidence="11">
    <location>
        <begin position="463"/>
        <end position="482"/>
    </location>
</feature>
<dbReference type="Gene3D" id="4.10.400.10">
    <property type="entry name" value="Low-density Lipoprotein Receptor"/>
    <property type="match status" value="2"/>
</dbReference>
<dbReference type="AlphaFoldDB" id="A0ABD3U0X5"/>
<evidence type="ECO:0000256" key="12">
    <source>
        <dbReference type="SAM" id="Phobius"/>
    </source>
</evidence>
<evidence type="ECO:0000256" key="6">
    <source>
        <dbReference type="ARBA" id="ARBA00023136"/>
    </source>
</evidence>
<keyword evidence="8" id="KW-0675">Receptor</keyword>
<evidence type="ECO:0000256" key="7">
    <source>
        <dbReference type="ARBA" id="ARBA00023157"/>
    </source>
</evidence>